<accession>A0A914CMY4</accession>
<evidence type="ECO:0000313" key="6">
    <source>
        <dbReference type="WBParaSite" id="ACRNAN_scaffold12374.g17894.t1"/>
    </source>
</evidence>
<protein>
    <submittedName>
        <fullName evidence="6">NR LBD domain-containing protein</fullName>
    </submittedName>
</protein>
<dbReference type="InterPro" id="IPR000536">
    <property type="entry name" value="Nucl_hrmn_rcpt_lig-bd"/>
</dbReference>
<dbReference type="Proteomes" id="UP000887540">
    <property type="component" value="Unplaced"/>
</dbReference>
<evidence type="ECO:0000259" key="4">
    <source>
        <dbReference type="Pfam" id="PF00104"/>
    </source>
</evidence>
<feature type="domain" description="NR LBD" evidence="4">
    <location>
        <begin position="2"/>
        <end position="69"/>
    </location>
</feature>
<evidence type="ECO:0000256" key="2">
    <source>
        <dbReference type="ARBA" id="ARBA00023163"/>
    </source>
</evidence>
<keyword evidence="1" id="KW-0805">Transcription regulation</keyword>
<dbReference type="WBParaSite" id="ACRNAN_scaffold12374.g17894.t1">
    <property type="protein sequence ID" value="ACRNAN_scaffold12374.g17894.t1"/>
    <property type="gene ID" value="ACRNAN_scaffold12374.g17894"/>
</dbReference>
<dbReference type="AlphaFoldDB" id="A0A914CMY4"/>
<dbReference type="Pfam" id="PF00104">
    <property type="entry name" value="Hormone_recep"/>
    <property type="match status" value="1"/>
</dbReference>
<evidence type="ECO:0000256" key="1">
    <source>
        <dbReference type="ARBA" id="ARBA00023015"/>
    </source>
</evidence>
<name>A0A914CMY4_9BILA</name>
<keyword evidence="3" id="KW-0675">Receptor</keyword>
<evidence type="ECO:0000313" key="5">
    <source>
        <dbReference type="Proteomes" id="UP000887540"/>
    </source>
</evidence>
<keyword evidence="2" id="KW-0804">Transcription</keyword>
<proteinExistence type="predicted"/>
<dbReference type="SUPFAM" id="SSF48508">
    <property type="entry name" value="Nuclear receptor ligand-binding domain"/>
    <property type="match status" value="1"/>
</dbReference>
<evidence type="ECO:0000256" key="3">
    <source>
        <dbReference type="ARBA" id="ARBA00023170"/>
    </source>
</evidence>
<dbReference type="InterPro" id="IPR035500">
    <property type="entry name" value="NHR-like_dom_sf"/>
</dbReference>
<reference evidence="6" key="1">
    <citation type="submission" date="2022-11" db="UniProtKB">
        <authorList>
            <consortium name="WormBaseParasite"/>
        </authorList>
    </citation>
    <scope>IDENTIFICATION</scope>
</reference>
<sequence length="77" mass="9325">MLMFCEQFASLNYKDKYKLLKNSWRLIYQLERYYSSIEYFGCDINDGRLMFDDTTAVDFNKINCAKEMDQETFNKSQ</sequence>
<organism evidence="5 6">
    <name type="scientific">Acrobeloides nanus</name>
    <dbReference type="NCBI Taxonomy" id="290746"/>
    <lineage>
        <taxon>Eukaryota</taxon>
        <taxon>Metazoa</taxon>
        <taxon>Ecdysozoa</taxon>
        <taxon>Nematoda</taxon>
        <taxon>Chromadorea</taxon>
        <taxon>Rhabditida</taxon>
        <taxon>Tylenchina</taxon>
        <taxon>Cephalobomorpha</taxon>
        <taxon>Cephaloboidea</taxon>
        <taxon>Cephalobidae</taxon>
        <taxon>Acrobeloides</taxon>
    </lineage>
</organism>
<keyword evidence="5" id="KW-1185">Reference proteome</keyword>